<feature type="region of interest" description="Disordered" evidence="1">
    <location>
        <begin position="193"/>
        <end position="277"/>
    </location>
</feature>
<reference evidence="5" key="2">
    <citation type="submission" date="2020-04" db="EMBL/GenBank/DDBJ databases">
        <authorList>
            <consortium name="NCBI Genome Project"/>
        </authorList>
    </citation>
    <scope>NUCLEOTIDE SEQUENCE</scope>
    <source>
        <strain evidence="5">CBS 781.70</strain>
    </source>
</reference>
<evidence type="ECO:0000256" key="1">
    <source>
        <dbReference type="SAM" id="MobiDB-lite"/>
    </source>
</evidence>
<proteinExistence type="predicted"/>
<dbReference type="GeneID" id="54418818"/>
<dbReference type="RefSeq" id="XP_033531399.1">
    <property type="nucleotide sequence ID" value="XM_033678248.1"/>
</dbReference>
<feature type="signal peptide" evidence="2">
    <location>
        <begin position="1"/>
        <end position="18"/>
    </location>
</feature>
<keyword evidence="2" id="KW-0732">Signal</keyword>
<feature type="chain" id="PRO_5044631634" evidence="2">
    <location>
        <begin position="19"/>
        <end position="277"/>
    </location>
</feature>
<dbReference type="Proteomes" id="UP000504638">
    <property type="component" value="Unplaced"/>
</dbReference>
<protein>
    <submittedName>
        <fullName evidence="3 5">Uncharacterized protein</fullName>
    </submittedName>
</protein>
<evidence type="ECO:0000313" key="4">
    <source>
        <dbReference type="Proteomes" id="UP000504638"/>
    </source>
</evidence>
<feature type="compositionally biased region" description="Gly residues" evidence="1">
    <location>
        <begin position="238"/>
        <end position="250"/>
    </location>
</feature>
<name>A0A6G1FVM7_9PEZI</name>
<keyword evidence="4" id="KW-1185">Reference proteome</keyword>
<reference evidence="3 5" key="1">
    <citation type="submission" date="2020-01" db="EMBL/GenBank/DDBJ databases">
        <authorList>
            <consortium name="DOE Joint Genome Institute"/>
            <person name="Haridas S."/>
            <person name="Albert R."/>
            <person name="Binder M."/>
            <person name="Bloem J."/>
            <person name="Labutti K."/>
            <person name="Salamov A."/>
            <person name="Andreopoulos B."/>
            <person name="Baker S.E."/>
            <person name="Barry K."/>
            <person name="Bills G."/>
            <person name="Bluhm B.H."/>
            <person name="Cannon C."/>
            <person name="Castanera R."/>
            <person name="Culley D.E."/>
            <person name="Daum C."/>
            <person name="Ezra D."/>
            <person name="Gonzalez J.B."/>
            <person name="Henrissat B."/>
            <person name="Kuo A."/>
            <person name="Liang C."/>
            <person name="Lipzen A."/>
            <person name="Lutzoni F."/>
            <person name="Magnuson J."/>
            <person name="Mondo S."/>
            <person name="Nolan M."/>
            <person name="Ohm R."/>
            <person name="Pangilinan J."/>
            <person name="Park H.-J."/>
            <person name="Ramirez L."/>
            <person name="Alfaro M."/>
            <person name="Sun H."/>
            <person name="Tritt A."/>
            <person name="Yoshinaga Y."/>
            <person name="Zwiers L.-H."/>
            <person name="Turgeon B.G."/>
            <person name="Goodwin S.B."/>
            <person name="Spatafora J.W."/>
            <person name="Crous P.W."/>
            <person name="Grigoriev I.V."/>
        </authorList>
    </citation>
    <scope>NUCLEOTIDE SEQUENCE</scope>
    <source>
        <strain evidence="3 5">CBS 781.70</strain>
    </source>
</reference>
<feature type="region of interest" description="Disordered" evidence="1">
    <location>
        <begin position="20"/>
        <end position="47"/>
    </location>
</feature>
<dbReference type="AlphaFoldDB" id="A0A6G1FVM7"/>
<reference evidence="5" key="3">
    <citation type="submission" date="2025-04" db="UniProtKB">
        <authorList>
            <consortium name="RefSeq"/>
        </authorList>
    </citation>
    <scope>IDENTIFICATION</scope>
    <source>
        <strain evidence="5">CBS 781.70</strain>
    </source>
</reference>
<accession>A0A6G1FVM7</accession>
<feature type="compositionally biased region" description="Basic residues" evidence="1">
    <location>
        <begin position="193"/>
        <end position="206"/>
    </location>
</feature>
<dbReference type="EMBL" id="ML975170">
    <property type="protein sequence ID" value="KAF1809768.1"/>
    <property type="molecule type" value="Genomic_DNA"/>
</dbReference>
<sequence length="277" mass="28964">MGLLDCIACLLTCGCSSADSFDDNSRRPGATVRRYPSPPSGHHRSRHRRHIEFWDDTELDPMAGGGRHRMDMGGMWISGMGPMLGPMRGRGRWRRGGTMGMGDLAFGDMEAMEIEMMRGRGMHGRGIRGRGMMGRGRRGMGMGGMGMNDIEGDMGVGGMGMGGFGMGDMQGNMGMMGGFGPMIDPMGMRGIQRSRRGRRGRGRSQARRGGAMGALGALNEEVGDGGGPTDGAAMTGLFHGGGDDAPGSAGGDDPDDLPPAYGSREDLSGTGHLGGIS</sequence>
<evidence type="ECO:0000256" key="2">
    <source>
        <dbReference type="SAM" id="SignalP"/>
    </source>
</evidence>
<organism evidence="3">
    <name type="scientific">Eremomyces bilateralis CBS 781.70</name>
    <dbReference type="NCBI Taxonomy" id="1392243"/>
    <lineage>
        <taxon>Eukaryota</taxon>
        <taxon>Fungi</taxon>
        <taxon>Dikarya</taxon>
        <taxon>Ascomycota</taxon>
        <taxon>Pezizomycotina</taxon>
        <taxon>Dothideomycetes</taxon>
        <taxon>Dothideomycetes incertae sedis</taxon>
        <taxon>Eremomycetales</taxon>
        <taxon>Eremomycetaceae</taxon>
        <taxon>Eremomyces</taxon>
    </lineage>
</organism>
<evidence type="ECO:0000313" key="3">
    <source>
        <dbReference type="EMBL" id="KAF1809768.1"/>
    </source>
</evidence>
<evidence type="ECO:0000313" key="5">
    <source>
        <dbReference type="RefSeq" id="XP_033531399.1"/>
    </source>
</evidence>
<gene>
    <name evidence="3 5" type="ORF">P152DRAFT_451717</name>
</gene>